<evidence type="ECO:0000256" key="5">
    <source>
        <dbReference type="ARBA" id="ARBA00023004"/>
    </source>
</evidence>
<comment type="similarity">
    <text evidence="7">Belongs to the radical SAM superfamily. Anaerobic sulfatase-maturating enzyme family.</text>
</comment>
<dbReference type="PANTHER" id="PTHR43273:SF3">
    <property type="entry name" value="ANAEROBIC SULFATASE-MATURATING ENZYME HOMOLOG ASLB-RELATED"/>
    <property type="match status" value="1"/>
</dbReference>
<dbReference type="InterPro" id="IPR047207">
    <property type="entry name" value="SPASM_anSME"/>
</dbReference>
<dbReference type="AlphaFoldDB" id="A0A7Z2YFZ9"/>
<feature type="domain" description="Radical SAM core" evidence="8">
    <location>
        <begin position="1"/>
        <end position="235"/>
    </location>
</feature>
<dbReference type="Pfam" id="PF04055">
    <property type="entry name" value="Radical_SAM"/>
    <property type="match status" value="1"/>
</dbReference>
<dbReference type="GO" id="GO:0051539">
    <property type="term" value="F:4 iron, 4 sulfur cluster binding"/>
    <property type="evidence" value="ECO:0007669"/>
    <property type="project" value="UniProtKB-KW"/>
</dbReference>
<dbReference type="SUPFAM" id="SSF102114">
    <property type="entry name" value="Radical SAM enzymes"/>
    <property type="match status" value="1"/>
</dbReference>
<evidence type="ECO:0000256" key="1">
    <source>
        <dbReference type="ARBA" id="ARBA00001966"/>
    </source>
</evidence>
<dbReference type="Proteomes" id="UP000464262">
    <property type="component" value="Chromosome 2"/>
</dbReference>
<dbReference type="InterPro" id="IPR023867">
    <property type="entry name" value="Sulphatase_maturase_rSAM"/>
</dbReference>
<dbReference type="SFLD" id="SFLDS00029">
    <property type="entry name" value="Radical_SAM"/>
    <property type="match status" value="1"/>
</dbReference>
<keyword evidence="10" id="KW-1185">Reference proteome</keyword>
<dbReference type="InterPro" id="IPR034491">
    <property type="entry name" value="Anaerob_Ser_sulfatase-maturase"/>
</dbReference>
<evidence type="ECO:0000313" key="10">
    <source>
        <dbReference type="Proteomes" id="UP000464262"/>
    </source>
</evidence>
<dbReference type="Gene3D" id="3.20.20.70">
    <property type="entry name" value="Aldolase class I"/>
    <property type="match status" value="1"/>
</dbReference>
<evidence type="ECO:0000259" key="8">
    <source>
        <dbReference type="PROSITE" id="PS51918"/>
    </source>
</evidence>
<dbReference type="RefSeq" id="WP_164650529.1">
    <property type="nucleotide sequence ID" value="NZ_CP047476.1"/>
</dbReference>
<sequence length="407" mass="46895">MVQVNQCHVMAKPSGSVCNIDCEYCFYLEKEQLYPERQSNWRMSDDTLERFIEQYIQAQSGPTVEFAWQGGEPTMLGLEFYQRVVELCAKYANGKQIYHAFQTNGLLIDENWCQFFKRHQFLVGISIDGPLHLHDQYRVTRSQKGTHSKVMKAIELLKKHEIEFNTLTVVSAGNVGYPLEVYQFLKSIGSKYIQFIPLVERLSTDDNRWHLDLASPLDHSKTVTPWSVAAKDYGHFLVTIFKEWVKKDVGTTFVQTFDSTLASWLNQPAGICTLAAECGHSFALEANGDLYQCDHYVYPEYKLGNIHHTTIEIMNNSPKAVQFSQSKSTSLNQKCNACRYRFACYGGCPKHRFVTTQKGQQHNYLCEGYFEFFRQSEKAMLIMARLLEHRRPATVIMKVAEDANLFD</sequence>
<dbReference type="SFLD" id="SFLDG01072">
    <property type="entry name" value="dehydrogenase_like"/>
    <property type="match status" value="1"/>
</dbReference>
<dbReference type="KEGG" id="vas:GT360_19080"/>
<protein>
    <submittedName>
        <fullName evidence="9">Anaerobic sulfatase maturase</fullName>
    </submittedName>
</protein>
<keyword evidence="3" id="KW-0949">S-adenosyl-L-methionine</keyword>
<keyword evidence="5" id="KW-0408">Iron</keyword>
<dbReference type="PROSITE" id="PS51918">
    <property type="entry name" value="RADICAL_SAM"/>
    <property type="match status" value="1"/>
</dbReference>
<evidence type="ECO:0000256" key="3">
    <source>
        <dbReference type="ARBA" id="ARBA00022691"/>
    </source>
</evidence>
<dbReference type="EMBL" id="CP047476">
    <property type="protein sequence ID" value="QIA65630.1"/>
    <property type="molecule type" value="Genomic_DNA"/>
</dbReference>
<dbReference type="CDD" id="cd01335">
    <property type="entry name" value="Radical_SAM"/>
    <property type="match status" value="1"/>
</dbReference>
<dbReference type="GO" id="GO:0046872">
    <property type="term" value="F:metal ion binding"/>
    <property type="evidence" value="ECO:0007669"/>
    <property type="project" value="UniProtKB-KW"/>
</dbReference>
<evidence type="ECO:0000256" key="6">
    <source>
        <dbReference type="ARBA" id="ARBA00023014"/>
    </source>
</evidence>
<comment type="cofactor">
    <cofactor evidence="1">
        <name>[4Fe-4S] cluster</name>
        <dbReference type="ChEBI" id="CHEBI:49883"/>
    </cofactor>
</comment>
<dbReference type="InterPro" id="IPR058240">
    <property type="entry name" value="rSAM_sf"/>
</dbReference>
<dbReference type="SFLD" id="SFLDG01386">
    <property type="entry name" value="main_SPASM_domain-containing"/>
    <property type="match status" value="1"/>
</dbReference>
<dbReference type="SFLD" id="SFLDG01067">
    <property type="entry name" value="SPASM/twitch_domain_containing"/>
    <property type="match status" value="1"/>
</dbReference>
<organism evidence="9 10">
    <name type="scientific">Vibrio astriarenae</name>
    <dbReference type="NCBI Taxonomy" id="1481923"/>
    <lineage>
        <taxon>Bacteria</taxon>
        <taxon>Pseudomonadati</taxon>
        <taxon>Pseudomonadota</taxon>
        <taxon>Gammaproteobacteria</taxon>
        <taxon>Vibrionales</taxon>
        <taxon>Vibrionaceae</taxon>
        <taxon>Vibrio</taxon>
    </lineage>
</organism>
<accession>A0A7Z2YFZ9</accession>
<dbReference type="NCBIfam" id="TIGR03942">
    <property type="entry name" value="sulfatase_rSAM"/>
    <property type="match status" value="1"/>
</dbReference>
<keyword evidence="4" id="KW-0479">Metal-binding</keyword>
<evidence type="ECO:0000256" key="4">
    <source>
        <dbReference type="ARBA" id="ARBA00022723"/>
    </source>
</evidence>
<dbReference type="CDD" id="cd21120">
    <property type="entry name" value="SPASM_anSME"/>
    <property type="match status" value="1"/>
</dbReference>
<dbReference type="PANTHER" id="PTHR43273">
    <property type="entry name" value="ANAEROBIC SULFATASE-MATURATING ENZYME HOMOLOG ASLB-RELATED"/>
    <property type="match status" value="1"/>
</dbReference>
<gene>
    <name evidence="9" type="ORF">GT360_19080</name>
</gene>
<name>A0A7Z2YFZ9_9VIBR</name>
<reference evidence="9 10" key="1">
    <citation type="submission" date="2020-01" db="EMBL/GenBank/DDBJ databases">
        <title>Whole genome and functional gene identification of agarase of Vibrio HN897.</title>
        <authorList>
            <person name="Liu Y."/>
            <person name="Zhao Z."/>
        </authorList>
    </citation>
    <scope>NUCLEOTIDE SEQUENCE [LARGE SCALE GENOMIC DNA]</scope>
    <source>
        <strain evidence="9 10">HN897</strain>
    </source>
</reference>
<dbReference type="GO" id="GO:0016491">
    <property type="term" value="F:oxidoreductase activity"/>
    <property type="evidence" value="ECO:0007669"/>
    <property type="project" value="InterPro"/>
</dbReference>
<proteinExistence type="inferred from homology"/>
<dbReference type="InterPro" id="IPR013785">
    <property type="entry name" value="Aldolase_TIM"/>
</dbReference>
<dbReference type="Pfam" id="PF13186">
    <property type="entry name" value="SPASM"/>
    <property type="match status" value="1"/>
</dbReference>
<evidence type="ECO:0000256" key="2">
    <source>
        <dbReference type="ARBA" id="ARBA00022485"/>
    </source>
</evidence>
<evidence type="ECO:0000313" key="9">
    <source>
        <dbReference type="EMBL" id="QIA65630.1"/>
    </source>
</evidence>
<dbReference type="SFLD" id="SFLDF00285">
    <property type="entry name" value="anaerobic_Ser-type_sulfatase-m"/>
    <property type="match status" value="1"/>
</dbReference>
<keyword evidence="2" id="KW-0004">4Fe-4S</keyword>
<dbReference type="InterPro" id="IPR023885">
    <property type="entry name" value="4Fe4S-binding_SPASM_dom"/>
</dbReference>
<dbReference type="NCBIfam" id="TIGR04085">
    <property type="entry name" value="rSAM_more_4Fe4S"/>
    <property type="match status" value="1"/>
</dbReference>
<keyword evidence="6" id="KW-0411">Iron-sulfur</keyword>
<dbReference type="SFLD" id="SFLDG01384">
    <property type="entry name" value="thioether_bond_formation_requi"/>
    <property type="match status" value="1"/>
</dbReference>
<dbReference type="InterPro" id="IPR007197">
    <property type="entry name" value="rSAM"/>
</dbReference>
<evidence type="ECO:0000256" key="7">
    <source>
        <dbReference type="ARBA" id="ARBA00023601"/>
    </source>
</evidence>